<dbReference type="InterPro" id="IPR001296">
    <property type="entry name" value="Glyco_trans_1"/>
</dbReference>
<proteinExistence type="predicted"/>
<keyword evidence="4" id="KW-1185">Reference proteome</keyword>
<dbReference type="AlphaFoldDB" id="A0A4Q7PH93"/>
<dbReference type="RefSeq" id="WP_130285147.1">
    <property type="nucleotide sequence ID" value="NZ_SGXE01000001.1"/>
</dbReference>
<evidence type="ECO:0000256" key="1">
    <source>
        <dbReference type="ARBA" id="ARBA00022679"/>
    </source>
</evidence>
<evidence type="ECO:0000313" key="3">
    <source>
        <dbReference type="EMBL" id="RZS99298.1"/>
    </source>
</evidence>
<dbReference type="PANTHER" id="PTHR46401:SF2">
    <property type="entry name" value="GLYCOSYLTRANSFERASE WBBK-RELATED"/>
    <property type="match status" value="1"/>
</dbReference>
<reference evidence="3 4" key="1">
    <citation type="submission" date="2019-02" db="EMBL/GenBank/DDBJ databases">
        <title>Genomic Encyclopedia of Type Strains, Phase IV (KMG-IV): sequencing the most valuable type-strain genomes for metagenomic binning, comparative biology and taxonomic classification.</title>
        <authorList>
            <person name="Goeker M."/>
        </authorList>
    </citation>
    <scope>NUCLEOTIDE SEQUENCE [LARGE SCALE GENOMIC DNA]</scope>
    <source>
        <strain evidence="3 4">DSM 17196</strain>
    </source>
</reference>
<dbReference type="OrthoDB" id="9813214at2"/>
<evidence type="ECO:0000259" key="2">
    <source>
        <dbReference type="Pfam" id="PF00534"/>
    </source>
</evidence>
<comment type="caution">
    <text evidence="3">The sequence shown here is derived from an EMBL/GenBank/DDBJ whole genome shotgun (WGS) entry which is preliminary data.</text>
</comment>
<accession>A0A4Q7PH93</accession>
<protein>
    <submittedName>
        <fullName evidence="3">Glycosyltransferase involved in cell wall biosynthesis</fullName>
    </submittedName>
</protein>
<evidence type="ECO:0000313" key="4">
    <source>
        <dbReference type="Proteomes" id="UP000292262"/>
    </source>
</evidence>
<dbReference type="Pfam" id="PF00534">
    <property type="entry name" value="Glycos_transf_1"/>
    <property type="match status" value="1"/>
</dbReference>
<keyword evidence="1 3" id="KW-0808">Transferase</keyword>
<dbReference type="EMBL" id="SGXE01000001">
    <property type="protein sequence ID" value="RZS99298.1"/>
    <property type="molecule type" value="Genomic_DNA"/>
</dbReference>
<dbReference type="GO" id="GO:0009103">
    <property type="term" value="P:lipopolysaccharide biosynthetic process"/>
    <property type="evidence" value="ECO:0007669"/>
    <property type="project" value="TreeGrafter"/>
</dbReference>
<dbReference type="SUPFAM" id="SSF53756">
    <property type="entry name" value="UDP-Glycosyltransferase/glycogen phosphorylase"/>
    <property type="match status" value="1"/>
</dbReference>
<dbReference type="Proteomes" id="UP000292262">
    <property type="component" value="Unassembled WGS sequence"/>
</dbReference>
<gene>
    <name evidence="3" type="ORF">EV197_0507</name>
</gene>
<sequence length="393" mass="45161">MKKKVCILRSGDITFISRIHRTALALQESNKYDVTTLSITPRDNVKRRDYIYKMSYVDIKSRVFKSSIFSILRICEGLTKLFFKALKQKADLYIAIGIEDLIIVYLISKLTAAKFIYSANELEGDRKRVANKKLNRSLNNFIISLERKMLIGAESVIAADIERAKLMQRWYKLDTVEVVRNVPIPENISSSDLIRKKLDLPQNQKILLYQGMLSPGRGLEVTIKACSEIESEDFCLVLLGFISNTYKEKLLDLASQYNFNRLYILPAVPWRELLYWTKSADVSIVLIENVSISYYLAAPNKLYESIMVGVPYIASDFPEINHVHTISKSGVLVDPENITGISKAIHKLINDQLFYEECVENSLKAKNIFSWDVEKEKLLRIINNIFLESKSNY</sequence>
<organism evidence="3 4">
    <name type="scientific">Aquimarina brevivitae</name>
    <dbReference type="NCBI Taxonomy" id="323412"/>
    <lineage>
        <taxon>Bacteria</taxon>
        <taxon>Pseudomonadati</taxon>
        <taxon>Bacteroidota</taxon>
        <taxon>Flavobacteriia</taxon>
        <taxon>Flavobacteriales</taxon>
        <taxon>Flavobacteriaceae</taxon>
        <taxon>Aquimarina</taxon>
    </lineage>
</organism>
<dbReference type="GO" id="GO:0016757">
    <property type="term" value="F:glycosyltransferase activity"/>
    <property type="evidence" value="ECO:0007669"/>
    <property type="project" value="InterPro"/>
</dbReference>
<name>A0A4Q7PH93_9FLAO</name>
<dbReference type="Gene3D" id="3.40.50.2000">
    <property type="entry name" value="Glycogen Phosphorylase B"/>
    <property type="match status" value="1"/>
</dbReference>
<feature type="domain" description="Glycosyl transferase family 1" evidence="2">
    <location>
        <begin position="192"/>
        <end position="362"/>
    </location>
</feature>
<dbReference type="PANTHER" id="PTHR46401">
    <property type="entry name" value="GLYCOSYLTRANSFERASE WBBK-RELATED"/>
    <property type="match status" value="1"/>
</dbReference>